<organism evidence="2 5">
    <name type="scientific">Rhodotorula paludigena</name>
    <dbReference type="NCBI Taxonomy" id="86838"/>
    <lineage>
        <taxon>Eukaryota</taxon>
        <taxon>Fungi</taxon>
        <taxon>Dikarya</taxon>
        <taxon>Basidiomycota</taxon>
        <taxon>Pucciniomycotina</taxon>
        <taxon>Microbotryomycetes</taxon>
        <taxon>Sporidiobolales</taxon>
        <taxon>Sporidiobolaceae</taxon>
        <taxon>Rhodotorula</taxon>
    </lineage>
</organism>
<feature type="compositionally biased region" description="Low complexity" evidence="1">
    <location>
        <begin position="147"/>
        <end position="169"/>
    </location>
</feature>
<dbReference type="AlphaFoldDB" id="A0AAV5G496"/>
<evidence type="ECO:0000313" key="4">
    <source>
        <dbReference type="EMBL" id="GJN87069.1"/>
    </source>
</evidence>
<name>A0AAV5G496_9BASI</name>
<comment type="caution">
    <text evidence="2">The sequence shown here is derived from an EMBL/GenBank/DDBJ whole genome shotgun (WGS) entry which is preliminary data.</text>
</comment>
<evidence type="ECO:0008006" key="6">
    <source>
        <dbReference type="Google" id="ProtNLM"/>
    </source>
</evidence>
<keyword evidence="5" id="KW-1185">Reference proteome</keyword>
<feature type="compositionally biased region" description="Basic and acidic residues" evidence="1">
    <location>
        <begin position="283"/>
        <end position="307"/>
    </location>
</feature>
<gene>
    <name evidence="2" type="ORF">Rhopal_000009-T1</name>
    <name evidence="3" type="ORF">Rhopal_000011-T1</name>
    <name evidence="4" type="ORF">Rhopal_000013-T1</name>
</gene>
<evidence type="ECO:0000313" key="5">
    <source>
        <dbReference type="Proteomes" id="UP001342314"/>
    </source>
</evidence>
<accession>A0AAV5G496</accession>
<dbReference type="Proteomes" id="UP001342314">
    <property type="component" value="Unassembled WGS sequence"/>
</dbReference>
<protein>
    <recommendedName>
        <fullName evidence="6">BZIP domain-containing protein</fullName>
    </recommendedName>
</protein>
<dbReference type="EMBL" id="BQKY01000001">
    <property type="protein sequence ID" value="GJN87065.1"/>
    <property type="molecule type" value="Genomic_DNA"/>
</dbReference>
<reference evidence="2 5" key="1">
    <citation type="submission" date="2021-12" db="EMBL/GenBank/DDBJ databases">
        <title>High titer production of polyol ester of fatty acids by Rhodotorula paludigena BS15 towards product separation-free biomass refinery.</title>
        <authorList>
            <person name="Mano J."/>
            <person name="Ono H."/>
            <person name="Tanaka T."/>
            <person name="Naito K."/>
            <person name="Sushida H."/>
            <person name="Ike M."/>
            <person name="Tokuyasu K."/>
            <person name="Kitaoka M."/>
        </authorList>
    </citation>
    <scope>NUCLEOTIDE SEQUENCE [LARGE SCALE GENOMIC DNA]</scope>
    <source>
        <strain evidence="2 5">BS15</strain>
    </source>
</reference>
<evidence type="ECO:0000313" key="3">
    <source>
        <dbReference type="EMBL" id="GJN87067.1"/>
    </source>
</evidence>
<feature type="compositionally biased region" description="Polar residues" evidence="1">
    <location>
        <begin position="170"/>
        <end position="190"/>
    </location>
</feature>
<proteinExistence type="predicted"/>
<feature type="region of interest" description="Disordered" evidence="1">
    <location>
        <begin position="282"/>
        <end position="307"/>
    </location>
</feature>
<evidence type="ECO:0000256" key="1">
    <source>
        <dbReference type="SAM" id="MobiDB-lite"/>
    </source>
</evidence>
<dbReference type="EMBL" id="BQKY01000001">
    <property type="protein sequence ID" value="GJN87067.1"/>
    <property type="molecule type" value="Genomic_DNA"/>
</dbReference>
<sequence length="333" mass="35405">MTDWNQYIRTTTTPASSHVSSTTLNPAVNSSKQTSAAGGDIFVSSYFDDDVQAFLNGLGASEPTTTPVYSTTPSTVSAGPPWVMTGAPGSTPFPTPINSAPIHPYDSASNYADSPASSYTSHESYGAPTNTLFAGYASAVSSTTDESGWSASTFGGSGATSSSSTGFSSVATPSTLRGAPTQTTRASGSRKSGGGTMWGGAPIDNIQTLARHLAGHINASEREIQRFLGNKKAVQQVSLEVAKRHKAVVQARKDARRARGKANEAQMKVEVATSTLAQYQQEYETKKETSETADERAKKQKEHLDEATERLANTRNTFRRTYKHSLFSHLVDA</sequence>
<dbReference type="EMBL" id="BQKY01000001">
    <property type="protein sequence ID" value="GJN87069.1"/>
    <property type="molecule type" value="Genomic_DNA"/>
</dbReference>
<feature type="region of interest" description="Disordered" evidence="1">
    <location>
        <begin position="1"/>
        <end position="33"/>
    </location>
</feature>
<evidence type="ECO:0000313" key="2">
    <source>
        <dbReference type="EMBL" id="GJN87065.1"/>
    </source>
</evidence>
<feature type="region of interest" description="Disordered" evidence="1">
    <location>
        <begin position="147"/>
        <end position="198"/>
    </location>
</feature>